<comment type="caution">
    <text evidence="2">The sequence shown here is derived from an EMBL/GenBank/DDBJ whole genome shotgun (WGS) entry which is preliminary data.</text>
</comment>
<protein>
    <recommendedName>
        <fullName evidence="1">DUF4817 domain-containing protein</fullName>
    </recommendedName>
</protein>
<dbReference type="Proteomes" id="UP001148838">
    <property type="component" value="Unassembled WGS sequence"/>
</dbReference>
<dbReference type="InterPro" id="IPR032135">
    <property type="entry name" value="DUF4817"/>
</dbReference>
<keyword evidence="3" id="KW-1185">Reference proteome</keyword>
<accession>A0ABQ8SW47</accession>
<gene>
    <name evidence="2" type="ORF">ANN_13811</name>
</gene>
<evidence type="ECO:0000259" key="1">
    <source>
        <dbReference type="Pfam" id="PF16087"/>
    </source>
</evidence>
<proteinExistence type="predicted"/>
<name>A0ABQ8SW47_PERAM</name>
<dbReference type="EMBL" id="JAJSOF020000019">
    <property type="protein sequence ID" value="KAJ4437872.1"/>
    <property type="molecule type" value="Genomic_DNA"/>
</dbReference>
<dbReference type="PANTHER" id="PTHR47326:SF1">
    <property type="entry name" value="HTH PSQ-TYPE DOMAIN-CONTAINING PROTEIN"/>
    <property type="match status" value="1"/>
</dbReference>
<sequence length="112" mass="12772">MAFSQQEHLDTLFSYGKADCSSRKAQCLYRTKFPNRHVPNPRSFTAVAQRVRDTGSVVPRLENRGPQRSNEVLEAEETILRIVDENRSASTRGIARGVGVSNWTVHRTLWEE</sequence>
<reference evidence="2 3" key="1">
    <citation type="journal article" date="2022" name="Allergy">
        <title>Genome assembly and annotation of Periplaneta americana reveal a comprehensive cockroach allergen profile.</title>
        <authorList>
            <person name="Wang L."/>
            <person name="Xiong Q."/>
            <person name="Saelim N."/>
            <person name="Wang L."/>
            <person name="Nong W."/>
            <person name="Wan A.T."/>
            <person name="Shi M."/>
            <person name="Liu X."/>
            <person name="Cao Q."/>
            <person name="Hui J.H.L."/>
            <person name="Sookrung N."/>
            <person name="Leung T.F."/>
            <person name="Tungtrongchitr A."/>
            <person name="Tsui S.K.W."/>
        </authorList>
    </citation>
    <scope>NUCLEOTIDE SEQUENCE [LARGE SCALE GENOMIC DNA]</scope>
    <source>
        <strain evidence="2">PWHHKU_190912</strain>
    </source>
</reference>
<dbReference type="PANTHER" id="PTHR47326">
    <property type="entry name" value="TRANSPOSABLE ELEMENT TC3 TRANSPOSASE-LIKE PROTEIN"/>
    <property type="match status" value="1"/>
</dbReference>
<feature type="domain" description="DUF4817" evidence="1">
    <location>
        <begin position="6"/>
        <end position="57"/>
    </location>
</feature>
<organism evidence="2 3">
    <name type="scientific">Periplaneta americana</name>
    <name type="common">American cockroach</name>
    <name type="synonym">Blatta americana</name>
    <dbReference type="NCBI Taxonomy" id="6978"/>
    <lineage>
        <taxon>Eukaryota</taxon>
        <taxon>Metazoa</taxon>
        <taxon>Ecdysozoa</taxon>
        <taxon>Arthropoda</taxon>
        <taxon>Hexapoda</taxon>
        <taxon>Insecta</taxon>
        <taxon>Pterygota</taxon>
        <taxon>Neoptera</taxon>
        <taxon>Polyneoptera</taxon>
        <taxon>Dictyoptera</taxon>
        <taxon>Blattodea</taxon>
        <taxon>Blattoidea</taxon>
        <taxon>Blattidae</taxon>
        <taxon>Blattinae</taxon>
        <taxon>Periplaneta</taxon>
    </lineage>
</organism>
<evidence type="ECO:0000313" key="3">
    <source>
        <dbReference type="Proteomes" id="UP001148838"/>
    </source>
</evidence>
<evidence type="ECO:0000313" key="2">
    <source>
        <dbReference type="EMBL" id="KAJ4437872.1"/>
    </source>
</evidence>
<dbReference type="Pfam" id="PF16087">
    <property type="entry name" value="DUF4817"/>
    <property type="match status" value="1"/>
</dbReference>